<comment type="caution">
    <text evidence="2">The sequence shown here is derived from an EMBL/GenBank/DDBJ whole genome shotgun (WGS) entry which is preliminary data.</text>
</comment>
<keyword evidence="1" id="KW-0732">Signal</keyword>
<dbReference type="RefSeq" id="WP_344310169.1">
    <property type="nucleotide sequence ID" value="NZ_BAAANY010000009.1"/>
</dbReference>
<evidence type="ECO:0000256" key="1">
    <source>
        <dbReference type="SAM" id="SignalP"/>
    </source>
</evidence>
<evidence type="ECO:0000313" key="2">
    <source>
        <dbReference type="EMBL" id="GAA1675448.1"/>
    </source>
</evidence>
<proteinExistence type="predicted"/>
<feature type="signal peptide" evidence="1">
    <location>
        <begin position="1"/>
        <end position="30"/>
    </location>
</feature>
<sequence length="111" mass="11485">MGFVRSTTTRVAAVGAVLLCAVAIAAPASAATGTLTIKKDGAVVWSKTNPAPLCYQLGKDFPQNTDVTNALDATVFLYDNTNCNGDPDTTLQPGNTLNFSIHSLQVLTGVA</sequence>
<organism evidence="2 3">
    <name type="scientific">Fodinicola feengrottensis</name>
    <dbReference type="NCBI Taxonomy" id="435914"/>
    <lineage>
        <taxon>Bacteria</taxon>
        <taxon>Bacillati</taxon>
        <taxon>Actinomycetota</taxon>
        <taxon>Actinomycetes</taxon>
        <taxon>Mycobacteriales</taxon>
        <taxon>Fodinicola</taxon>
    </lineage>
</organism>
<accession>A0ABN2GSG0</accession>
<name>A0ABN2GSG0_9ACTN</name>
<dbReference type="EMBL" id="BAAANY010000009">
    <property type="protein sequence ID" value="GAA1675448.1"/>
    <property type="molecule type" value="Genomic_DNA"/>
</dbReference>
<reference evidence="2 3" key="1">
    <citation type="journal article" date="2019" name="Int. J. Syst. Evol. Microbiol.">
        <title>The Global Catalogue of Microorganisms (GCM) 10K type strain sequencing project: providing services to taxonomists for standard genome sequencing and annotation.</title>
        <authorList>
            <consortium name="The Broad Institute Genomics Platform"/>
            <consortium name="The Broad Institute Genome Sequencing Center for Infectious Disease"/>
            <person name="Wu L."/>
            <person name="Ma J."/>
        </authorList>
    </citation>
    <scope>NUCLEOTIDE SEQUENCE [LARGE SCALE GENOMIC DNA]</scope>
    <source>
        <strain evidence="2 3">JCM 14718</strain>
    </source>
</reference>
<keyword evidence="3" id="KW-1185">Reference proteome</keyword>
<feature type="chain" id="PRO_5045434208" evidence="1">
    <location>
        <begin position="31"/>
        <end position="111"/>
    </location>
</feature>
<dbReference type="Proteomes" id="UP001500618">
    <property type="component" value="Unassembled WGS sequence"/>
</dbReference>
<protein>
    <submittedName>
        <fullName evidence="2">Uncharacterized protein</fullName>
    </submittedName>
</protein>
<evidence type="ECO:0000313" key="3">
    <source>
        <dbReference type="Proteomes" id="UP001500618"/>
    </source>
</evidence>
<gene>
    <name evidence="2" type="ORF">GCM10009765_25940</name>
</gene>